<feature type="region of interest" description="Disordered" evidence="1">
    <location>
        <begin position="272"/>
        <end position="311"/>
    </location>
</feature>
<feature type="transmembrane region" description="Helical" evidence="2">
    <location>
        <begin position="9"/>
        <end position="26"/>
    </location>
</feature>
<reference evidence="4 5" key="1">
    <citation type="submission" date="2019-07" db="EMBL/GenBank/DDBJ databases">
        <title>Whole genome shotgun sequence of Marinococcus halophilus NBRC 102359.</title>
        <authorList>
            <person name="Hosoyama A."/>
            <person name="Uohara A."/>
            <person name="Ohji S."/>
            <person name="Ichikawa N."/>
        </authorList>
    </citation>
    <scope>NUCLEOTIDE SEQUENCE [LARGE SCALE GENOMIC DNA]</scope>
    <source>
        <strain evidence="4 5">NBRC 102359</strain>
    </source>
</reference>
<dbReference type="InterPro" id="IPR042274">
    <property type="entry name" value="YycH/YycI_2"/>
</dbReference>
<feature type="compositionally biased region" description="Low complexity" evidence="1">
    <location>
        <begin position="297"/>
        <end position="311"/>
    </location>
</feature>
<dbReference type="Gene3D" id="3.30.310.160">
    <property type="entry name" value="YycH protein, domain 2"/>
    <property type="match status" value="1"/>
</dbReference>
<dbReference type="InterPro" id="IPR018604">
    <property type="entry name" value="YycI-like"/>
</dbReference>
<evidence type="ECO:0000313" key="4">
    <source>
        <dbReference type="EMBL" id="GEK59015.1"/>
    </source>
</evidence>
<dbReference type="RefSeq" id="WP_158219095.1">
    <property type="nucleotide sequence ID" value="NZ_BJUN01000009.1"/>
</dbReference>
<keyword evidence="2" id="KW-0812">Transmembrane</keyword>
<proteinExistence type="predicted"/>
<evidence type="ECO:0000313" key="5">
    <source>
        <dbReference type="Proteomes" id="UP000321051"/>
    </source>
</evidence>
<gene>
    <name evidence="4" type="ORF">MHA01_19200</name>
</gene>
<dbReference type="Proteomes" id="UP000321051">
    <property type="component" value="Unassembled WGS sequence"/>
</dbReference>
<name>A0A510Y6P1_MARHA</name>
<keyword evidence="2" id="KW-0472">Membrane</keyword>
<keyword evidence="2" id="KW-1133">Transmembrane helix</keyword>
<comment type="caution">
    <text evidence="4">The sequence shown here is derived from an EMBL/GenBank/DDBJ whole genome shotgun (WGS) entry which is preliminary data.</text>
</comment>
<dbReference type="Pfam" id="PF09648">
    <property type="entry name" value="YycI"/>
    <property type="match status" value="1"/>
</dbReference>
<evidence type="ECO:0000256" key="1">
    <source>
        <dbReference type="SAM" id="MobiDB-lite"/>
    </source>
</evidence>
<organism evidence="4 5">
    <name type="scientific">Marinococcus halophilus</name>
    <dbReference type="NCBI Taxonomy" id="1371"/>
    <lineage>
        <taxon>Bacteria</taxon>
        <taxon>Bacillati</taxon>
        <taxon>Bacillota</taxon>
        <taxon>Bacilli</taxon>
        <taxon>Bacillales</taxon>
        <taxon>Bacillaceae</taxon>
        <taxon>Marinococcus</taxon>
    </lineage>
</organism>
<dbReference type="GO" id="GO:0016020">
    <property type="term" value="C:membrane"/>
    <property type="evidence" value="ECO:0007669"/>
    <property type="project" value="InterPro"/>
</dbReference>
<accession>A0A510Y6P1</accession>
<dbReference type="EMBL" id="BJUN01000009">
    <property type="protein sequence ID" value="GEK59015.1"/>
    <property type="molecule type" value="Genomic_DNA"/>
</dbReference>
<feature type="domain" description="Regulatory protein YycH-like" evidence="3">
    <location>
        <begin position="62"/>
        <end position="259"/>
    </location>
</feature>
<keyword evidence="5" id="KW-1185">Reference proteome</keyword>
<dbReference type="AlphaFoldDB" id="A0A510Y6P1"/>
<protein>
    <recommendedName>
        <fullName evidence="3">Regulatory protein YycH-like domain-containing protein</fullName>
    </recommendedName>
</protein>
<evidence type="ECO:0000256" key="2">
    <source>
        <dbReference type="SAM" id="Phobius"/>
    </source>
</evidence>
<feature type="compositionally biased region" description="Acidic residues" evidence="1">
    <location>
        <begin position="273"/>
        <end position="284"/>
    </location>
</feature>
<sequence>MDWARTKTIFIIVFLLLNTFLLSSYLEQQTNYQQSSASQTSGEESEQRLYGYEEEELPERIEQLHLEASYMDFESGNRSQKVEGNSNINDITYISNERLIGMSATLEEPVEISEDNRNEDLAAFLNNYVWRAEDYEQGQMDEELNRQYYYQTFDNKQIYKPETSAQLELVFNDQNEIVGFRQSYFELDATPADSTIPPEDAIEALGNPSNGILQTNDTVTDVSVGYFNQVTPQGENVYLYTPMYIVEVNGESRYLVNARTQRVQSWDQVMENNGEEDVMVEPEVPENGTGSEENAEENGPAENGEEAPAGE</sequence>
<dbReference type="STRING" id="1371.GCA_900166605_00136"/>
<evidence type="ECO:0000259" key="3">
    <source>
        <dbReference type="Pfam" id="PF09648"/>
    </source>
</evidence>